<dbReference type="GO" id="GO:0005829">
    <property type="term" value="C:cytosol"/>
    <property type="evidence" value="ECO:0007669"/>
    <property type="project" value="TreeGrafter"/>
</dbReference>
<evidence type="ECO:0000256" key="7">
    <source>
        <dbReference type="ARBA" id="ARBA00022777"/>
    </source>
</evidence>
<keyword evidence="8 11" id="KW-0067">ATP-binding</keyword>
<evidence type="ECO:0000256" key="8">
    <source>
        <dbReference type="ARBA" id="ARBA00022840"/>
    </source>
</evidence>
<dbReference type="RefSeq" id="WP_324620321.1">
    <property type="nucleotide sequence ID" value="NZ_JAYKOT010000003.1"/>
</dbReference>
<dbReference type="EMBL" id="JAYKOT010000003">
    <property type="protein sequence ID" value="MEB3430146.1"/>
    <property type="molecule type" value="Genomic_DNA"/>
</dbReference>
<evidence type="ECO:0000256" key="2">
    <source>
        <dbReference type="ARBA" id="ARBA00012980"/>
    </source>
</evidence>
<dbReference type="GO" id="GO:0005524">
    <property type="term" value="F:ATP binding"/>
    <property type="evidence" value="ECO:0007669"/>
    <property type="project" value="UniProtKB-UniRule"/>
</dbReference>
<sequence length="205" mass="23536">MRGKFIAFEGADGSGKSTVINAMFKEFHRNTEVVREPGFTDVGEAIRDILLNRDLDICPKTEALLMASSRAELVNSYIIPRLNEGYNIFSDRYVLSSLVYQGISRNLGINEIREINNFATSGLKTDLIIFLDIDYETQLRRREERKTSDRIEKEDAKFHKSVIDGYKKIYDLFKDEYNIVKVDATKSLDQVIEICKKHIIEIGGK</sequence>
<keyword evidence="6 11" id="KW-0547">Nucleotide-binding</keyword>
<dbReference type="Pfam" id="PF02223">
    <property type="entry name" value="Thymidylate_kin"/>
    <property type="match status" value="1"/>
</dbReference>
<comment type="catalytic activity">
    <reaction evidence="9 11">
        <text>dTMP + ATP = dTDP + ADP</text>
        <dbReference type="Rhea" id="RHEA:13517"/>
        <dbReference type="ChEBI" id="CHEBI:30616"/>
        <dbReference type="ChEBI" id="CHEBI:58369"/>
        <dbReference type="ChEBI" id="CHEBI:63528"/>
        <dbReference type="ChEBI" id="CHEBI:456216"/>
        <dbReference type="EC" id="2.7.4.9"/>
    </reaction>
</comment>
<dbReference type="GO" id="GO:0006227">
    <property type="term" value="P:dUDP biosynthetic process"/>
    <property type="evidence" value="ECO:0007669"/>
    <property type="project" value="TreeGrafter"/>
</dbReference>
<dbReference type="SUPFAM" id="SSF52540">
    <property type="entry name" value="P-loop containing nucleoside triphosphate hydrolases"/>
    <property type="match status" value="1"/>
</dbReference>
<name>A0AAW9MSR4_9FIRM</name>
<dbReference type="GO" id="GO:0004798">
    <property type="term" value="F:dTMP kinase activity"/>
    <property type="evidence" value="ECO:0007669"/>
    <property type="project" value="UniProtKB-UniRule"/>
</dbReference>
<evidence type="ECO:0000256" key="4">
    <source>
        <dbReference type="ARBA" id="ARBA00022679"/>
    </source>
</evidence>
<dbReference type="HAMAP" id="MF_00165">
    <property type="entry name" value="Thymidylate_kinase"/>
    <property type="match status" value="1"/>
</dbReference>
<evidence type="ECO:0000256" key="5">
    <source>
        <dbReference type="ARBA" id="ARBA00022727"/>
    </source>
</evidence>
<accession>A0AAW9MSR4</accession>
<keyword evidence="7 11" id="KW-0418">Kinase</keyword>
<comment type="caution">
    <text evidence="13">The sequence shown here is derived from an EMBL/GenBank/DDBJ whole genome shotgun (WGS) entry which is preliminary data.</text>
</comment>
<comment type="function">
    <text evidence="10 11">Phosphorylation of dTMP to form dTDP in both de novo and salvage pathways of dTTP synthesis.</text>
</comment>
<evidence type="ECO:0000256" key="1">
    <source>
        <dbReference type="ARBA" id="ARBA00009776"/>
    </source>
</evidence>
<dbReference type="Gene3D" id="3.40.50.300">
    <property type="entry name" value="P-loop containing nucleotide triphosphate hydrolases"/>
    <property type="match status" value="1"/>
</dbReference>
<dbReference type="InterPro" id="IPR039430">
    <property type="entry name" value="Thymidylate_kin-like_dom"/>
</dbReference>
<feature type="domain" description="Thymidylate kinase-like" evidence="12">
    <location>
        <begin position="8"/>
        <end position="191"/>
    </location>
</feature>
<evidence type="ECO:0000313" key="13">
    <source>
        <dbReference type="EMBL" id="MEB3430146.1"/>
    </source>
</evidence>
<dbReference type="Proteomes" id="UP001357733">
    <property type="component" value="Unassembled WGS sequence"/>
</dbReference>
<gene>
    <name evidence="11 13" type="primary">tmk</name>
    <name evidence="13" type="ORF">VLK81_09135</name>
</gene>
<dbReference type="GO" id="GO:0006233">
    <property type="term" value="P:dTDP biosynthetic process"/>
    <property type="evidence" value="ECO:0007669"/>
    <property type="project" value="InterPro"/>
</dbReference>
<evidence type="ECO:0000256" key="10">
    <source>
        <dbReference type="ARBA" id="ARBA00057735"/>
    </source>
</evidence>
<keyword evidence="14" id="KW-1185">Reference proteome</keyword>
<dbReference type="InterPro" id="IPR027417">
    <property type="entry name" value="P-loop_NTPase"/>
</dbReference>
<reference evidence="13 14" key="1">
    <citation type="submission" date="2024-01" db="EMBL/GenBank/DDBJ databases">
        <title>Complete genome sequence of Citroniella saccharovorans strain M6.X9, isolated from human fecal sample.</title>
        <authorList>
            <person name="Cheng G."/>
            <person name="Westerholm M."/>
            <person name="Schnurer A."/>
        </authorList>
    </citation>
    <scope>NUCLEOTIDE SEQUENCE [LARGE SCALE GENOMIC DNA]</scope>
    <source>
        <strain evidence="13 14">DSM 29873</strain>
    </source>
</reference>
<dbReference type="FunFam" id="3.40.50.300:FF:000225">
    <property type="entry name" value="Thymidylate kinase"/>
    <property type="match status" value="1"/>
</dbReference>
<evidence type="ECO:0000256" key="3">
    <source>
        <dbReference type="ARBA" id="ARBA00017144"/>
    </source>
</evidence>
<dbReference type="EC" id="2.7.4.9" evidence="2 11"/>
<keyword evidence="5 11" id="KW-0545">Nucleotide biosynthesis</keyword>
<dbReference type="PANTHER" id="PTHR10344">
    <property type="entry name" value="THYMIDYLATE KINASE"/>
    <property type="match status" value="1"/>
</dbReference>
<evidence type="ECO:0000256" key="9">
    <source>
        <dbReference type="ARBA" id="ARBA00048743"/>
    </source>
</evidence>
<evidence type="ECO:0000256" key="11">
    <source>
        <dbReference type="HAMAP-Rule" id="MF_00165"/>
    </source>
</evidence>
<keyword evidence="4 11" id="KW-0808">Transferase</keyword>
<dbReference type="AlphaFoldDB" id="A0AAW9MSR4"/>
<proteinExistence type="inferred from homology"/>
<evidence type="ECO:0000259" key="12">
    <source>
        <dbReference type="Pfam" id="PF02223"/>
    </source>
</evidence>
<organism evidence="13 14">
    <name type="scientific">Citroniella saccharovorans</name>
    <dbReference type="NCBI Taxonomy" id="2053367"/>
    <lineage>
        <taxon>Bacteria</taxon>
        <taxon>Bacillati</taxon>
        <taxon>Bacillota</taxon>
        <taxon>Tissierellia</taxon>
        <taxon>Tissierellales</taxon>
        <taxon>Peptoniphilaceae</taxon>
        <taxon>Citroniella</taxon>
    </lineage>
</organism>
<evidence type="ECO:0000313" key="14">
    <source>
        <dbReference type="Proteomes" id="UP001357733"/>
    </source>
</evidence>
<dbReference type="CDD" id="cd01672">
    <property type="entry name" value="TMPK"/>
    <property type="match status" value="1"/>
</dbReference>
<dbReference type="PANTHER" id="PTHR10344:SF4">
    <property type="entry name" value="UMP-CMP KINASE 2, MITOCHONDRIAL"/>
    <property type="match status" value="1"/>
</dbReference>
<evidence type="ECO:0000256" key="6">
    <source>
        <dbReference type="ARBA" id="ARBA00022741"/>
    </source>
</evidence>
<dbReference type="InterPro" id="IPR018094">
    <property type="entry name" value="Thymidylate_kinase"/>
</dbReference>
<protein>
    <recommendedName>
        <fullName evidence="3 11">Thymidylate kinase</fullName>
        <ecNumber evidence="2 11">2.7.4.9</ecNumber>
    </recommendedName>
    <alternativeName>
        <fullName evidence="11">dTMP kinase</fullName>
    </alternativeName>
</protein>
<dbReference type="GO" id="GO:0006235">
    <property type="term" value="P:dTTP biosynthetic process"/>
    <property type="evidence" value="ECO:0007669"/>
    <property type="project" value="UniProtKB-UniRule"/>
</dbReference>
<feature type="binding site" evidence="11">
    <location>
        <begin position="10"/>
        <end position="17"/>
    </location>
    <ligand>
        <name>ATP</name>
        <dbReference type="ChEBI" id="CHEBI:30616"/>
    </ligand>
</feature>
<dbReference type="NCBIfam" id="TIGR00041">
    <property type="entry name" value="DTMP_kinase"/>
    <property type="match status" value="1"/>
</dbReference>
<comment type="similarity">
    <text evidence="1 11">Belongs to the thymidylate kinase family.</text>
</comment>